<dbReference type="Proteomes" id="UP000177419">
    <property type="component" value="Unassembled WGS sequence"/>
</dbReference>
<accession>A0A1F8EZZ8</accession>
<keyword evidence="1 2" id="KW-0443">Lipid metabolism</keyword>
<dbReference type="GO" id="GO:0016042">
    <property type="term" value="P:lipid catabolic process"/>
    <property type="evidence" value="ECO:0007669"/>
    <property type="project" value="UniProtKB-UniRule"/>
</dbReference>
<dbReference type="SUPFAM" id="SSF52151">
    <property type="entry name" value="FabD/lysophospholipase-like"/>
    <property type="match status" value="1"/>
</dbReference>
<name>A0A1F8EZZ8_9BACT</name>
<evidence type="ECO:0000256" key="2">
    <source>
        <dbReference type="PROSITE-ProRule" id="PRU01161"/>
    </source>
</evidence>
<keyword evidence="2" id="KW-0442">Lipid degradation</keyword>
<dbReference type="Pfam" id="PF01734">
    <property type="entry name" value="Patatin"/>
    <property type="match status" value="1"/>
</dbReference>
<gene>
    <name evidence="4" type="ORF">A2746_01510</name>
</gene>
<comment type="caution">
    <text evidence="4">The sequence shown here is derived from an EMBL/GenBank/DDBJ whole genome shotgun (WGS) entry which is preliminary data.</text>
</comment>
<evidence type="ECO:0000256" key="1">
    <source>
        <dbReference type="ARBA" id="ARBA00023098"/>
    </source>
</evidence>
<feature type="domain" description="PNPLA" evidence="3">
    <location>
        <begin position="12"/>
        <end position="197"/>
    </location>
</feature>
<feature type="active site" description="Proton acceptor" evidence="2">
    <location>
        <position position="184"/>
    </location>
</feature>
<organism evidence="4 5">
    <name type="scientific">Candidatus Yanofskybacteria bacterium RIFCSPHIGHO2_01_FULL_44_22</name>
    <dbReference type="NCBI Taxonomy" id="1802669"/>
    <lineage>
        <taxon>Bacteria</taxon>
        <taxon>Candidatus Yanofskyibacteriota</taxon>
    </lineage>
</organism>
<reference evidence="4 5" key="1">
    <citation type="journal article" date="2016" name="Nat. Commun.">
        <title>Thousands of microbial genomes shed light on interconnected biogeochemical processes in an aquifer system.</title>
        <authorList>
            <person name="Anantharaman K."/>
            <person name="Brown C.T."/>
            <person name="Hug L.A."/>
            <person name="Sharon I."/>
            <person name="Castelle C.J."/>
            <person name="Probst A.J."/>
            <person name="Thomas B.C."/>
            <person name="Singh A."/>
            <person name="Wilkins M.J."/>
            <person name="Karaoz U."/>
            <person name="Brodie E.L."/>
            <person name="Williams K.H."/>
            <person name="Hubbard S.S."/>
            <person name="Banfield J.F."/>
        </authorList>
    </citation>
    <scope>NUCLEOTIDE SEQUENCE [LARGE SCALE GENOMIC DNA]</scope>
</reference>
<dbReference type="STRING" id="1802669.A2746_01510"/>
<dbReference type="GO" id="GO:0016787">
    <property type="term" value="F:hydrolase activity"/>
    <property type="evidence" value="ECO:0007669"/>
    <property type="project" value="UniProtKB-UniRule"/>
</dbReference>
<comment type="caution">
    <text evidence="2">Lacks conserved residue(s) required for the propagation of feature annotation.</text>
</comment>
<dbReference type="InterPro" id="IPR016035">
    <property type="entry name" value="Acyl_Trfase/lysoPLipase"/>
</dbReference>
<evidence type="ECO:0000259" key="3">
    <source>
        <dbReference type="PROSITE" id="PS51635"/>
    </source>
</evidence>
<proteinExistence type="predicted"/>
<dbReference type="AlphaFoldDB" id="A0A1F8EZZ8"/>
<feature type="short sequence motif" description="DGA/G" evidence="2">
    <location>
        <begin position="184"/>
        <end position="186"/>
    </location>
</feature>
<keyword evidence="2" id="KW-0378">Hydrolase</keyword>
<feature type="active site" description="Nucleophile" evidence="2">
    <location>
        <position position="45"/>
    </location>
</feature>
<evidence type="ECO:0000313" key="5">
    <source>
        <dbReference type="Proteomes" id="UP000177419"/>
    </source>
</evidence>
<sequence length="341" mass="38714">MRHPDSLGKVGIFATGGGFRVAVQFGFVKELIRRGVRIDHLVGVSAPVLPFAKLSEAQCQAELARKAEEVEQLLLALERAGPQAVFRFSKFDFGKKLLFAGKSLMDKSGLESLLRNYNPRKTITSPIDFDICVFDHEDRTQKIFSNRNLLFQEYHEKWRQLCIASASLLPFFEASVVDGRRYSDGGYINLKQVGRCGCDTVFVIFSRPKHYKSMAFSPDSFLARRFPWLPLFMEVHESGLYKIESEEVARLRDRMELDTKNRLLAKLRDGNWLVRKMIKLAGTGLSYLFQGATKPVRVVIVYVERIPETLTAIDFAPGDITKAVKLGTELAKDELQKLLKD</sequence>
<dbReference type="InterPro" id="IPR002641">
    <property type="entry name" value="PNPLA_dom"/>
</dbReference>
<protein>
    <recommendedName>
        <fullName evidence="3">PNPLA domain-containing protein</fullName>
    </recommendedName>
</protein>
<evidence type="ECO:0000313" key="4">
    <source>
        <dbReference type="EMBL" id="OGN06008.1"/>
    </source>
</evidence>
<dbReference type="Gene3D" id="3.40.1090.10">
    <property type="entry name" value="Cytosolic phospholipase A2 catalytic domain"/>
    <property type="match status" value="1"/>
</dbReference>
<dbReference type="EMBL" id="MGJJ01000001">
    <property type="protein sequence ID" value="OGN06008.1"/>
    <property type="molecule type" value="Genomic_DNA"/>
</dbReference>
<dbReference type="PROSITE" id="PS51635">
    <property type="entry name" value="PNPLA"/>
    <property type="match status" value="1"/>
</dbReference>